<dbReference type="InterPro" id="IPR002935">
    <property type="entry name" value="SAM_O-MeTrfase"/>
</dbReference>
<protein>
    <submittedName>
        <fullName evidence="4">O-methyltransferase</fullName>
    </submittedName>
</protein>
<keyword evidence="2" id="KW-0808">Transferase</keyword>
<dbReference type="InterPro" id="IPR029063">
    <property type="entry name" value="SAM-dependent_MTases_sf"/>
</dbReference>
<organism evidence="4 5">
    <name type="scientific">Paenibacillus barcinonensis</name>
    <dbReference type="NCBI Taxonomy" id="198119"/>
    <lineage>
        <taxon>Bacteria</taxon>
        <taxon>Bacillati</taxon>
        <taxon>Bacillota</taxon>
        <taxon>Bacilli</taxon>
        <taxon>Bacillales</taxon>
        <taxon>Paenibacillaceae</taxon>
        <taxon>Paenibacillus</taxon>
    </lineage>
</organism>
<evidence type="ECO:0000256" key="1">
    <source>
        <dbReference type="ARBA" id="ARBA00022603"/>
    </source>
</evidence>
<keyword evidence="1" id="KW-0489">Methyltransferase</keyword>
<sequence>MKSSPRRNFVVNLTPDEYVNQLFQEDELLLKVKEAIRANGMPEVSVAAAYGRLLTFLAKTAKAEAALEIGVLGGYSGICLARGLSEGGILTSLELKEEYAAMARGHLEEGGFGDKVEYRIGPAADSLEQLVQEGRTFDFFFIDADKENYPVYLDYAIRLARPGAVIVGDNCFLRGRTLNPDKQGPAVLAVRRFNEQMASDPRLVTTMLPDYDGLVLAWVR</sequence>
<evidence type="ECO:0000313" key="5">
    <source>
        <dbReference type="Proteomes" id="UP000509327"/>
    </source>
</evidence>
<keyword evidence="3" id="KW-0949">S-adenosyl-L-methionine</keyword>
<dbReference type="InterPro" id="IPR050362">
    <property type="entry name" value="Cation-dep_OMT"/>
</dbReference>
<dbReference type="PANTHER" id="PTHR10509">
    <property type="entry name" value="O-METHYLTRANSFERASE-RELATED"/>
    <property type="match status" value="1"/>
</dbReference>
<name>A0ABX6QBA3_PAEBA</name>
<keyword evidence="5" id="KW-1185">Reference proteome</keyword>
<dbReference type="RefSeq" id="WP_174812283.1">
    <property type="nucleotide sequence ID" value="NZ_CP054614.1"/>
</dbReference>
<dbReference type="SUPFAM" id="SSF53335">
    <property type="entry name" value="S-adenosyl-L-methionine-dependent methyltransferases"/>
    <property type="match status" value="1"/>
</dbReference>
<proteinExistence type="predicted"/>
<accession>A0ABX6QBA3</accession>
<dbReference type="PANTHER" id="PTHR10509:SF14">
    <property type="entry name" value="CAFFEOYL-COA O-METHYLTRANSFERASE 3-RELATED"/>
    <property type="match status" value="1"/>
</dbReference>
<evidence type="ECO:0000256" key="3">
    <source>
        <dbReference type="ARBA" id="ARBA00022691"/>
    </source>
</evidence>
<dbReference type="EMBL" id="CP054614">
    <property type="protein sequence ID" value="QKS59485.1"/>
    <property type="molecule type" value="Genomic_DNA"/>
</dbReference>
<reference evidence="4 5" key="1">
    <citation type="submission" date="2020-06" db="EMBL/GenBank/DDBJ databases">
        <title>Complete genome of Paenibacillus barcinonensis KACC11450.</title>
        <authorList>
            <person name="Kim M."/>
            <person name="Park Y.-J."/>
            <person name="Shin J.-H."/>
        </authorList>
    </citation>
    <scope>NUCLEOTIDE SEQUENCE [LARGE SCALE GENOMIC DNA]</scope>
    <source>
        <strain evidence="4 5">KACC11450</strain>
    </source>
</reference>
<gene>
    <name evidence="4" type="ORF">HUB98_26950</name>
</gene>
<dbReference type="Pfam" id="PF01596">
    <property type="entry name" value="Methyltransf_3"/>
    <property type="match status" value="1"/>
</dbReference>
<dbReference type="Gene3D" id="3.40.50.150">
    <property type="entry name" value="Vaccinia Virus protein VP39"/>
    <property type="match status" value="1"/>
</dbReference>
<evidence type="ECO:0000313" key="4">
    <source>
        <dbReference type="EMBL" id="QKS59485.1"/>
    </source>
</evidence>
<evidence type="ECO:0000256" key="2">
    <source>
        <dbReference type="ARBA" id="ARBA00022679"/>
    </source>
</evidence>
<dbReference type="Proteomes" id="UP000509327">
    <property type="component" value="Chromosome"/>
</dbReference>
<dbReference type="PROSITE" id="PS51682">
    <property type="entry name" value="SAM_OMT_I"/>
    <property type="match status" value="1"/>
</dbReference>